<protein>
    <submittedName>
        <fullName evidence="1">Uncharacterized protein</fullName>
    </submittedName>
</protein>
<name>A0AA35SU86_GEOBA</name>
<dbReference type="Proteomes" id="UP001174909">
    <property type="component" value="Unassembled WGS sequence"/>
</dbReference>
<evidence type="ECO:0000313" key="2">
    <source>
        <dbReference type="Proteomes" id="UP001174909"/>
    </source>
</evidence>
<keyword evidence="2" id="KW-1185">Reference proteome</keyword>
<proteinExistence type="predicted"/>
<comment type="caution">
    <text evidence="1">The sequence shown here is derived from an EMBL/GenBank/DDBJ whole genome shotgun (WGS) entry which is preliminary data.</text>
</comment>
<organism evidence="1 2">
    <name type="scientific">Geodia barretti</name>
    <name type="common">Barrett's horny sponge</name>
    <dbReference type="NCBI Taxonomy" id="519541"/>
    <lineage>
        <taxon>Eukaryota</taxon>
        <taxon>Metazoa</taxon>
        <taxon>Porifera</taxon>
        <taxon>Demospongiae</taxon>
        <taxon>Heteroscleromorpha</taxon>
        <taxon>Tetractinellida</taxon>
        <taxon>Astrophorina</taxon>
        <taxon>Geodiidae</taxon>
        <taxon>Geodia</taxon>
    </lineage>
</organism>
<reference evidence="1" key="1">
    <citation type="submission" date="2023-03" db="EMBL/GenBank/DDBJ databases">
        <authorList>
            <person name="Steffen K."/>
            <person name="Cardenas P."/>
        </authorList>
    </citation>
    <scope>NUCLEOTIDE SEQUENCE</scope>
</reference>
<evidence type="ECO:0000313" key="1">
    <source>
        <dbReference type="EMBL" id="CAI8035447.1"/>
    </source>
</evidence>
<sequence>MLNTSNVACELVVSDGSASGELARALAHILRVFFVLEYFSTVLDRSSRLISFKSRAKLSNFVAEKIPMLCMYSRTTIGCLSLYCGGSLQM</sequence>
<dbReference type="EMBL" id="CASHTH010002803">
    <property type="protein sequence ID" value="CAI8035447.1"/>
    <property type="molecule type" value="Genomic_DNA"/>
</dbReference>
<dbReference type="AlphaFoldDB" id="A0AA35SU86"/>
<accession>A0AA35SU86</accession>
<gene>
    <name evidence="1" type="ORF">GBAR_LOCUS19887</name>
</gene>